<keyword evidence="4" id="KW-1185">Reference proteome</keyword>
<dbReference type="Gene3D" id="1.10.287.110">
    <property type="entry name" value="DnaJ domain"/>
    <property type="match status" value="1"/>
</dbReference>
<evidence type="ECO:0000313" key="3">
    <source>
        <dbReference type="EMBL" id="KAL1547785.1"/>
    </source>
</evidence>
<feature type="compositionally biased region" description="Basic and acidic residues" evidence="1">
    <location>
        <begin position="399"/>
        <end position="413"/>
    </location>
</feature>
<dbReference type="EMBL" id="JBEAFC010000007">
    <property type="protein sequence ID" value="KAL1547785.1"/>
    <property type="molecule type" value="Genomic_DNA"/>
</dbReference>
<comment type="caution">
    <text evidence="3">The sequence shown here is derived from an EMBL/GenBank/DDBJ whole genome shotgun (WGS) entry which is preliminary data.</text>
</comment>
<dbReference type="PRINTS" id="PR00625">
    <property type="entry name" value="JDOMAIN"/>
</dbReference>
<sequence length="787" mass="88385">MLVIAISVDRLSGEDVTPADVTSWLVIVSDDIGYDTRFIDWRLKLWPSALWYLAVAVKSVSRPQGSSLWNLETILFSMDCNKDEAIRAKEIAEKKMQSNDFEGARKIALKGKNLDPELENVTQILSICDVHCSAEKRIVGSEKDWYEVLQVEKTADEATIKKQYRRLALMLHPDKNRFPGAEGAFKLICEANALLSDPAKKSAYDKKINAWSRSTTIPPKHQTNRSSQFNSQYGVQNKNMSNGFSSLNQHHNTHSTDFWTQCPFCKVNYKHARKLVNTCLLCRKCSKSYVAYEMPAPYVSSDKLGNQGSQQFPSKPDVDQAAVKASSMPQSGSQGAAENLRTNTGPVRKESKNAKTDSAQAQSARKSSRSRQDVSYMEADEDNHSRPLKRPQTSTVTDANEHKDAAARGDSKHFNQNSFPTVPESSKFENKETGAAHSKESLKNNNEGFNKKAESRGVTGVRSTVPADPVENESSDLDLSSSNDPDTQCLECPDPEFSDFEKMRDENQFRVNQFWACYDTLDSMPRFYAKVRKVCSSPFELHITWLEAVPIHNSCKRWVETELPVGCGSFKTGKPDKISGCLSLSHQVHCEKGKKRGSFFLYPRKGEVWALLRDWDISWGSDPENHEEFRYEIVEVLSDFAEGVGIKVVHLDKVNGFVSLFRRREQNVTNSFLIAPKELYKFSHFVPSFKMTGMEREGVPIGSFELDPASLPLNPDDLYFPGKAKVECRDKDPSAGSSLPKCAEENGKSSKSGRFCSPRKTVDLKETTGEKPRRSPRGGNVMKQSMN</sequence>
<feature type="region of interest" description="Disordered" evidence="1">
    <location>
        <begin position="304"/>
        <end position="488"/>
    </location>
</feature>
<dbReference type="AlphaFoldDB" id="A0ABD1GUF8"/>
<evidence type="ECO:0000259" key="2">
    <source>
        <dbReference type="PROSITE" id="PS50076"/>
    </source>
</evidence>
<reference evidence="3 4" key="1">
    <citation type="submission" date="2024-06" db="EMBL/GenBank/DDBJ databases">
        <title>A chromosome level genome sequence of Diviner's sage (Salvia divinorum).</title>
        <authorList>
            <person name="Ford S.A."/>
            <person name="Ro D.-K."/>
            <person name="Ness R.W."/>
            <person name="Phillips M.A."/>
        </authorList>
    </citation>
    <scope>NUCLEOTIDE SEQUENCE [LARGE SCALE GENOMIC DNA]</scope>
    <source>
        <strain evidence="3">SAF-2024a</strain>
        <tissue evidence="3">Leaf</tissue>
    </source>
</reference>
<name>A0ABD1GUF8_SALDI</name>
<dbReference type="InterPro" id="IPR018253">
    <property type="entry name" value="DnaJ_domain_CS"/>
</dbReference>
<dbReference type="SUPFAM" id="SSF46565">
    <property type="entry name" value="Chaperone J-domain"/>
    <property type="match status" value="1"/>
</dbReference>
<dbReference type="PROSITE" id="PS00636">
    <property type="entry name" value="DNAJ_1"/>
    <property type="match status" value="1"/>
</dbReference>
<feature type="compositionally biased region" description="Polar residues" evidence="1">
    <location>
        <begin position="327"/>
        <end position="345"/>
    </location>
</feature>
<dbReference type="Pfam" id="PF00226">
    <property type="entry name" value="DnaJ"/>
    <property type="match status" value="1"/>
</dbReference>
<dbReference type="CDD" id="cd06257">
    <property type="entry name" value="DnaJ"/>
    <property type="match status" value="1"/>
</dbReference>
<dbReference type="PROSITE" id="PS50076">
    <property type="entry name" value="DNAJ_2"/>
    <property type="match status" value="1"/>
</dbReference>
<feature type="compositionally biased region" description="Basic and acidic residues" evidence="1">
    <location>
        <begin position="760"/>
        <end position="773"/>
    </location>
</feature>
<accession>A0ABD1GUF8</accession>
<evidence type="ECO:0000313" key="4">
    <source>
        <dbReference type="Proteomes" id="UP001567538"/>
    </source>
</evidence>
<dbReference type="SMART" id="SM00271">
    <property type="entry name" value="DnaJ"/>
    <property type="match status" value="1"/>
</dbReference>
<dbReference type="Pfam" id="PF11926">
    <property type="entry name" value="DUF3444"/>
    <property type="match status" value="1"/>
</dbReference>
<feature type="domain" description="J" evidence="2">
    <location>
        <begin position="144"/>
        <end position="208"/>
    </location>
</feature>
<dbReference type="PANTHER" id="PTHR45089:SF57">
    <property type="entry name" value="DNAJ HEAT SHOCK N-TERMINAL DOMAIN-CONTAINING PROTEIN"/>
    <property type="match status" value="1"/>
</dbReference>
<evidence type="ECO:0000256" key="1">
    <source>
        <dbReference type="SAM" id="MobiDB-lite"/>
    </source>
</evidence>
<dbReference type="Proteomes" id="UP001567538">
    <property type="component" value="Unassembled WGS sequence"/>
</dbReference>
<feature type="compositionally biased region" description="Polar residues" evidence="1">
    <location>
        <begin position="414"/>
        <end position="424"/>
    </location>
</feature>
<dbReference type="InterPro" id="IPR024593">
    <property type="entry name" value="DUF3444"/>
</dbReference>
<dbReference type="InterPro" id="IPR036869">
    <property type="entry name" value="J_dom_sf"/>
</dbReference>
<protein>
    <recommendedName>
        <fullName evidence="2">J domain-containing protein</fullName>
    </recommendedName>
</protein>
<feature type="compositionally biased region" description="Basic and acidic residues" evidence="1">
    <location>
        <begin position="426"/>
        <end position="442"/>
    </location>
</feature>
<gene>
    <name evidence="3" type="ORF">AAHA92_16098</name>
</gene>
<feature type="region of interest" description="Disordered" evidence="1">
    <location>
        <begin position="730"/>
        <end position="787"/>
    </location>
</feature>
<proteinExistence type="predicted"/>
<dbReference type="PANTHER" id="PTHR45089">
    <property type="entry name" value="DNAJ HEAT SHOCK AMINO-TERMINAL DOMAIN PROTEIN-RELATED"/>
    <property type="match status" value="1"/>
</dbReference>
<feature type="compositionally biased region" description="Polar residues" evidence="1">
    <location>
        <begin position="304"/>
        <end position="313"/>
    </location>
</feature>
<organism evidence="3 4">
    <name type="scientific">Salvia divinorum</name>
    <name type="common">Maria pastora</name>
    <name type="synonym">Diviner's sage</name>
    <dbReference type="NCBI Taxonomy" id="28513"/>
    <lineage>
        <taxon>Eukaryota</taxon>
        <taxon>Viridiplantae</taxon>
        <taxon>Streptophyta</taxon>
        <taxon>Embryophyta</taxon>
        <taxon>Tracheophyta</taxon>
        <taxon>Spermatophyta</taxon>
        <taxon>Magnoliopsida</taxon>
        <taxon>eudicotyledons</taxon>
        <taxon>Gunneridae</taxon>
        <taxon>Pentapetalae</taxon>
        <taxon>asterids</taxon>
        <taxon>lamiids</taxon>
        <taxon>Lamiales</taxon>
        <taxon>Lamiaceae</taxon>
        <taxon>Nepetoideae</taxon>
        <taxon>Mentheae</taxon>
        <taxon>Salviinae</taxon>
        <taxon>Salvia</taxon>
        <taxon>Salvia subgen. Calosphace</taxon>
    </lineage>
</organism>
<dbReference type="InterPro" id="IPR001623">
    <property type="entry name" value="DnaJ_domain"/>
</dbReference>